<protein>
    <recommendedName>
        <fullName evidence="2">NAD-dependent epimerase/dehydratase domain-containing protein</fullName>
    </recommendedName>
</protein>
<feature type="domain" description="NAD-dependent epimerase/dehydratase" evidence="2">
    <location>
        <begin position="85"/>
        <end position="164"/>
    </location>
</feature>
<evidence type="ECO:0000256" key="1">
    <source>
        <dbReference type="SAM" id="SignalP"/>
    </source>
</evidence>
<proteinExistence type="predicted"/>
<dbReference type="InterPro" id="IPR036291">
    <property type="entry name" value="NAD(P)-bd_dom_sf"/>
</dbReference>
<name>A0AAD2GC96_9STRA</name>
<feature type="chain" id="PRO_5042093098" description="NAD-dependent epimerase/dehydratase domain-containing protein" evidence="1">
    <location>
        <begin position="24"/>
        <end position="349"/>
    </location>
</feature>
<gene>
    <name evidence="3" type="ORF">CYCCA115_LOCUS22460</name>
</gene>
<organism evidence="3 4">
    <name type="scientific">Cylindrotheca closterium</name>
    <dbReference type="NCBI Taxonomy" id="2856"/>
    <lineage>
        <taxon>Eukaryota</taxon>
        <taxon>Sar</taxon>
        <taxon>Stramenopiles</taxon>
        <taxon>Ochrophyta</taxon>
        <taxon>Bacillariophyta</taxon>
        <taxon>Bacillariophyceae</taxon>
        <taxon>Bacillariophycidae</taxon>
        <taxon>Bacillariales</taxon>
        <taxon>Bacillariaceae</taxon>
        <taxon>Cylindrotheca</taxon>
    </lineage>
</organism>
<dbReference type="PANTHER" id="PTHR12126">
    <property type="entry name" value="NADH-UBIQUINONE OXIDOREDUCTASE 39 KDA SUBUNIT-RELATED"/>
    <property type="match status" value="1"/>
</dbReference>
<dbReference type="InterPro" id="IPR001509">
    <property type="entry name" value="Epimerase_deHydtase"/>
</dbReference>
<evidence type="ECO:0000313" key="4">
    <source>
        <dbReference type="Proteomes" id="UP001295423"/>
    </source>
</evidence>
<dbReference type="InterPro" id="IPR051207">
    <property type="entry name" value="ComplexI_NDUFA9_subunit"/>
</dbReference>
<dbReference type="AlphaFoldDB" id="A0AAD2GC96"/>
<dbReference type="Proteomes" id="UP001295423">
    <property type="component" value="Unassembled WGS sequence"/>
</dbReference>
<keyword evidence="1" id="KW-0732">Signal</keyword>
<feature type="signal peptide" evidence="1">
    <location>
        <begin position="1"/>
        <end position="23"/>
    </location>
</feature>
<dbReference type="PANTHER" id="PTHR12126:SF15">
    <property type="entry name" value="NAD(P)-BINDING DOMAIN-CONTAINING PROTEIN"/>
    <property type="match status" value="1"/>
</dbReference>
<evidence type="ECO:0000259" key="2">
    <source>
        <dbReference type="Pfam" id="PF01370"/>
    </source>
</evidence>
<dbReference type="EMBL" id="CAKOGP040002313">
    <property type="protein sequence ID" value="CAJ1966875.1"/>
    <property type="molecule type" value="Genomic_DNA"/>
</dbReference>
<keyword evidence="4" id="KW-1185">Reference proteome</keyword>
<dbReference type="Gene3D" id="3.40.50.720">
    <property type="entry name" value="NAD(P)-binding Rossmann-like Domain"/>
    <property type="match status" value="1"/>
</dbReference>
<accession>A0AAD2GC96</accession>
<sequence>MMMSNSNFQAATIWLMMLLTTSFLPNEYNWMVHGFSSSNFYNKVVESSSSSSSSFTRSRSKTSLFSSNSNNNNNLSDSQSKGKLLVLGGTGFLGQTICKRATLEGYAVTSISRRGKPSPTEASEATLGSYFRKVDYRQGDARQFDTIANILKEGGYVGVIHCIGLLFDDDSGLGTYNRFVSGSGSIPDGSSSYDDITRLTAFNAIDATLAYVKESKEGGRLDSSNFPFVFSSAAEAGWPDVSGGQQIEKFLAPDWLKRYLKAKREVEAKLNEASPPLRPVIVRPSLIYSLDRPASYVPVGAFFVGNRIGLPFVDRPVTVQSLANAMVRSISRTSVRGVQRYKEIDALNQ</sequence>
<reference evidence="3" key="1">
    <citation type="submission" date="2023-08" db="EMBL/GenBank/DDBJ databases">
        <authorList>
            <person name="Audoor S."/>
            <person name="Bilcke G."/>
        </authorList>
    </citation>
    <scope>NUCLEOTIDE SEQUENCE</scope>
</reference>
<dbReference type="SUPFAM" id="SSF51735">
    <property type="entry name" value="NAD(P)-binding Rossmann-fold domains"/>
    <property type="match status" value="1"/>
</dbReference>
<evidence type="ECO:0000313" key="3">
    <source>
        <dbReference type="EMBL" id="CAJ1966875.1"/>
    </source>
</evidence>
<dbReference type="GO" id="GO:0005739">
    <property type="term" value="C:mitochondrion"/>
    <property type="evidence" value="ECO:0007669"/>
    <property type="project" value="TreeGrafter"/>
</dbReference>
<dbReference type="Pfam" id="PF01370">
    <property type="entry name" value="Epimerase"/>
    <property type="match status" value="1"/>
</dbReference>
<dbReference type="GO" id="GO:0044877">
    <property type="term" value="F:protein-containing complex binding"/>
    <property type="evidence" value="ECO:0007669"/>
    <property type="project" value="TreeGrafter"/>
</dbReference>
<comment type="caution">
    <text evidence="3">The sequence shown here is derived from an EMBL/GenBank/DDBJ whole genome shotgun (WGS) entry which is preliminary data.</text>
</comment>